<sequence length="47" mass="5822">MVKILEGDLQEQWYLQKDFDLNYLHKLKSQLKFEIEKFIITLNEQFC</sequence>
<proteinExistence type="predicted"/>
<comment type="caution">
    <text evidence="1">The sequence shown here is derived from an EMBL/GenBank/DDBJ whole genome shotgun (WGS) entry which is preliminary data.</text>
</comment>
<dbReference type="AlphaFoldDB" id="A0A8S1YID9"/>
<protein>
    <submittedName>
        <fullName evidence="1">Uncharacterized protein</fullName>
    </submittedName>
</protein>
<gene>
    <name evidence="1" type="ORF">PPENT_87.1.T1920006</name>
</gene>
<dbReference type="Proteomes" id="UP000689195">
    <property type="component" value="Unassembled WGS sequence"/>
</dbReference>
<organism evidence="1 2">
    <name type="scientific">Paramecium pentaurelia</name>
    <dbReference type="NCBI Taxonomy" id="43138"/>
    <lineage>
        <taxon>Eukaryota</taxon>
        <taxon>Sar</taxon>
        <taxon>Alveolata</taxon>
        <taxon>Ciliophora</taxon>
        <taxon>Intramacronucleata</taxon>
        <taxon>Oligohymenophorea</taxon>
        <taxon>Peniculida</taxon>
        <taxon>Parameciidae</taxon>
        <taxon>Paramecium</taxon>
    </lineage>
</organism>
<evidence type="ECO:0000313" key="2">
    <source>
        <dbReference type="Proteomes" id="UP000689195"/>
    </source>
</evidence>
<keyword evidence="2" id="KW-1185">Reference proteome</keyword>
<dbReference type="EMBL" id="CAJJDO010000192">
    <property type="protein sequence ID" value="CAD8213975.1"/>
    <property type="molecule type" value="Genomic_DNA"/>
</dbReference>
<name>A0A8S1YID9_9CILI</name>
<accession>A0A8S1YID9</accession>
<reference evidence="1" key="1">
    <citation type="submission" date="2021-01" db="EMBL/GenBank/DDBJ databases">
        <authorList>
            <consortium name="Genoscope - CEA"/>
            <person name="William W."/>
        </authorList>
    </citation>
    <scope>NUCLEOTIDE SEQUENCE</scope>
</reference>
<evidence type="ECO:0000313" key="1">
    <source>
        <dbReference type="EMBL" id="CAD8213975.1"/>
    </source>
</evidence>